<protein>
    <submittedName>
        <fullName evidence="2">Uncharacterized protein</fullName>
    </submittedName>
</protein>
<reference evidence="2 4" key="1">
    <citation type="journal article" date="2020" name="Microorganisms">
        <title>Reliable Identification of Environmental Pseudomonas Isolates Using the rpoD Gene.</title>
        <authorList>
            <consortium name="The Broad Institute Genome Sequencing Platform"/>
            <person name="Girard L."/>
            <person name="Lood C."/>
            <person name="Rokni-Zadeh H."/>
            <person name="van Noort V."/>
            <person name="Lavigne R."/>
            <person name="De Mot R."/>
        </authorList>
    </citation>
    <scope>NUCLEOTIDE SEQUENCE</scope>
    <source>
        <strain evidence="2 4">SWRI153</strain>
    </source>
</reference>
<evidence type="ECO:0000313" key="2">
    <source>
        <dbReference type="EMBL" id="MBC3343541.1"/>
    </source>
</evidence>
<organism evidence="2">
    <name type="scientific">Pseudomonas khorasanensis</name>
    <dbReference type="NCBI Taxonomy" id="2745508"/>
    <lineage>
        <taxon>Bacteria</taxon>
        <taxon>Pseudomonadati</taxon>
        <taxon>Pseudomonadota</taxon>
        <taxon>Gammaproteobacteria</taxon>
        <taxon>Pseudomonadales</taxon>
        <taxon>Pseudomonadaceae</taxon>
        <taxon>Pseudomonas</taxon>
    </lineage>
</organism>
<reference evidence="2" key="2">
    <citation type="submission" date="2020-07" db="EMBL/GenBank/DDBJ databases">
        <authorList>
            <person name="Lood C."/>
            <person name="Girard L."/>
        </authorList>
    </citation>
    <scope>NUCLEOTIDE SEQUENCE</scope>
    <source>
        <strain evidence="2">SWRI153</strain>
    </source>
</reference>
<accession>A0A923F5U0</accession>
<feature type="transmembrane region" description="Helical" evidence="1">
    <location>
        <begin position="12"/>
        <end position="34"/>
    </location>
</feature>
<dbReference type="RefSeq" id="WP_186533086.1">
    <property type="nucleotide sequence ID" value="NZ_JABWQP020000006.1"/>
</dbReference>
<comment type="caution">
    <text evidence="2">The sequence shown here is derived from an EMBL/GenBank/DDBJ whole genome shotgun (WGS) entry which is preliminary data.</text>
</comment>
<gene>
    <name evidence="3" type="ORF">HU727_015310</name>
    <name evidence="2" type="ORF">HU727_18040</name>
</gene>
<reference evidence="3" key="3">
    <citation type="submission" date="2021-06" db="EMBL/GenBank/DDBJ databases">
        <title>Updating the genus Pseudomonas: Description of 43 new species and partition of the Pseudomonas putida group.</title>
        <authorList>
            <person name="Girard L."/>
            <person name="Lood C."/>
            <person name="Vandamme P."/>
            <person name="Rokni-Zadeh H."/>
            <person name="Van Noort V."/>
            <person name="Hofte M."/>
            <person name="Lavigne R."/>
            <person name="De Mot R."/>
        </authorList>
    </citation>
    <scope>NUCLEOTIDE SEQUENCE</scope>
    <source>
        <strain evidence="3">SWRI153</strain>
    </source>
</reference>
<dbReference type="EMBL" id="JABWQP020000006">
    <property type="protein sequence ID" value="MBV4486961.1"/>
    <property type="molecule type" value="Genomic_DNA"/>
</dbReference>
<dbReference type="AlphaFoldDB" id="A0A923F5U0"/>
<keyword evidence="1" id="KW-0812">Transmembrane</keyword>
<dbReference type="EMBL" id="JABWQP010000010">
    <property type="protein sequence ID" value="MBC3343541.1"/>
    <property type="molecule type" value="Genomic_DNA"/>
</dbReference>
<keyword evidence="4" id="KW-1185">Reference proteome</keyword>
<keyword evidence="1" id="KW-1133">Transmembrane helix</keyword>
<proteinExistence type="predicted"/>
<name>A0A923F5U0_9PSED</name>
<keyword evidence="1" id="KW-0472">Membrane</keyword>
<evidence type="ECO:0000313" key="4">
    <source>
        <dbReference type="Proteomes" id="UP000648816"/>
    </source>
</evidence>
<dbReference type="PROSITE" id="PS51257">
    <property type="entry name" value="PROKAR_LIPOPROTEIN"/>
    <property type="match status" value="1"/>
</dbReference>
<dbReference type="Proteomes" id="UP000648816">
    <property type="component" value="Unassembled WGS sequence"/>
</dbReference>
<sequence length="286" mass="32950">MNTHKKLSESRIFQAALFTPLAIGSCLLTVIAYFNSNYSICFTSDCINNFFNLYKYPLSIMGLGIPLSAIAAAVHRSEETSLQIKASQNQLDETLKQNKFNNYIKHKEEFTEFLEKLEGVCDCKFTDPLYLYKSIFPKNSYRRVSFRAHGHHDLNLFPNKFLTDLKNNMWDFVAILYDDASDNKKLTEAILALHQITQSLKLSRNTTTKHDSETRNLIWPDNFSETSFKNLQRIIRSLASFSTFEEEQSEKRDNAMNLLRRQGSGHTRSRNLLAMDSLAAEIDDCL</sequence>
<evidence type="ECO:0000256" key="1">
    <source>
        <dbReference type="SAM" id="Phobius"/>
    </source>
</evidence>
<evidence type="ECO:0000313" key="3">
    <source>
        <dbReference type="EMBL" id="MBV4486961.1"/>
    </source>
</evidence>